<name>A0A2U1F2M8_9PSEU</name>
<comment type="caution">
    <text evidence="2">The sequence shown here is derived from an EMBL/GenBank/DDBJ whole genome shotgun (WGS) entry which is preliminary data.</text>
</comment>
<evidence type="ECO:0000313" key="3">
    <source>
        <dbReference type="Proteomes" id="UP000245639"/>
    </source>
</evidence>
<dbReference type="Proteomes" id="UP000245639">
    <property type="component" value="Unassembled WGS sequence"/>
</dbReference>
<feature type="non-terminal residue" evidence="2">
    <location>
        <position position="103"/>
    </location>
</feature>
<reference evidence="2 3" key="1">
    <citation type="submission" date="2018-04" db="EMBL/GenBank/DDBJ databases">
        <title>Genomic Encyclopedia of Type Strains, Phase IV (KMG-IV): sequencing the most valuable type-strain genomes for metagenomic binning, comparative biology and taxonomic classification.</title>
        <authorList>
            <person name="Goeker M."/>
        </authorList>
    </citation>
    <scope>NUCLEOTIDE SEQUENCE [LARGE SCALE GENOMIC DNA]</scope>
    <source>
        <strain evidence="2 3">DSM 45771</strain>
    </source>
</reference>
<accession>A0A2U1F2M8</accession>
<keyword evidence="3" id="KW-1185">Reference proteome</keyword>
<gene>
    <name evidence="2" type="ORF">C8D89_113156</name>
</gene>
<dbReference type="EMBL" id="QEKW01000013">
    <property type="protein sequence ID" value="PVZ06418.1"/>
    <property type="molecule type" value="Genomic_DNA"/>
</dbReference>
<sequence>MLAMLAADGQVGVVFGLREQHRHRTAFKAVAGDVDSLLPGLRSGALSSVAARRGAPSSWDLSVLVLPGSAAGAAGGSALTSPGRRSALASDRAPAGREQTWTA</sequence>
<organism evidence="2 3">
    <name type="scientific">Actinomycetospora cinnamomea</name>
    <dbReference type="NCBI Taxonomy" id="663609"/>
    <lineage>
        <taxon>Bacteria</taxon>
        <taxon>Bacillati</taxon>
        <taxon>Actinomycetota</taxon>
        <taxon>Actinomycetes</taxon>
        <taxon>Pseudonocardiales</taxon>
        <taxon>Pseudonocardiaceae</taxon>
        <taxon>Actinomycetospora</taxon>
    </lineage>
</organism>
<evidence type="ECO:0000256" key="1">
    <source>
        <dbReference type="SAM" id="MobiDB-lite"/>
    </source>
</evidence>
<feature type="region of interest" description="Disordered" evidence="1">
    <location>
        <begin position="72"/>
        <end position="103"/>
    </location>
</feature>
<protein>
    <submittedName>
        <fullName evidence="2">Uncharacterized protein</fullName>
    </submittedName>
</protein>
<proteinExistence type="predicted"/>
<evidence type="ECO:0000313" key="2">
    <source>
        <dbReference type="EMBL" id="PVZ06418.1"/>
    </source>
</evidence>
<dbReference type="AlphaFoldDB" id="A0A2U1F2M8"/>